<dbReference type="Proteomes" id="UP001162085">
    <property type="component" value="Chromosome 7"/>
</dbReference>
<evidence type="ECO:0000256" key="2">
    <source>
        <dbReference type="SAM" id="MobiDB-lite"/>
    </source>
</evidence>
<protein>
    <submittedName>
        <fullName evidence="3">Uncharacterized protein</fullName>
    </submittedName>
</protein>
<evidence type="ECO:0000256" key="1">
    <source>
        <dbReference type="SAM" id="Coils"/>
    </source>
</evidence>
<feature type="region of interest" description="Disordered" evidence="2">
    <location>
        <begin position="42"/>
        <end position="64"/>
    </location>
</feature>
<dbReference type="Gene3D" id="2.120.10.80">
    <property type="entry name" value="Kelch-type beta propeller"/>
    <property type="match status" value="2"/>
</dbReference>
<reference evidence="3" key="1">
    <citation type="submission" date="2022-10" db="EMBL/GenBank/DDBJ databases">
        <authorList>
            <person name="Byrne P K."/>
        </authorList>
    </citation>
    <scope>NUCLEOTIDE SEQUENCE</scope>
    <source>
        <strain evidence="3">ZP964</strain>
    </source>
</reference>
<feature type="coiled-coil region" evidence="1">
    <location>
        <begin position="592"/>
        <end position="639"/>
    </location>
</feature>
<keyword evidence="1" id="KW-0175">Coiled coil</keyword>
<sequence length="895" mass="102257">MVPFKLTTRKVSTDTDPSAISAQTLPRAMPFMDNQNGTRIVTPTAPPNQQRNISGASTALPSPMERQDAGKYVWNRIKLKNSPFPRYRHSASPIVTNDNRIFVTGGLHDHLVYGDTWQITANLDGTSFVSKTIQIGQNTPPPRVGHASTICGNAYVVFGGDTHKLNMNRLLDDDLYLFNINSYKWTIPQPVGTRPLGRYGHKISIIANNPMQTKLYLFGGQIDETYFNDLAMFDLSSFRRPNSHWVFLKPVNTVPPPLTNHTMVTFDDKLWVFGGETPNTLSNETFCYDPVQNDWSKIQTTGERPPPLQEHASVVYKYLMCVFGGKNVHNAYSNDVYFLNLITFKWYKLPRIKEGLPKERSGHSLTLMKNDKIVIMGGDKFDYASSDIHDLHTSSTDQGEGTLLYTLDLSHLGDLCPGIMGESLYIEGDISKLSYGKSANSKSFGNENHEMINILTPRLPNPKTLSSNDVNGATGSNFNAVDVQTTKKRREKEEEGLESCQIDETTNSKFFLHDDKFAFINKRAGYNPENIKNEVPVLQGLAIDTKQYSPPLFEETQNDKVILKSIYDDLTLQIQSIHLETQQKELETARHISELEKEVQRLMIIKEASKDSNFQMARFKNLEIQKTFLESRIQDLQGLVEKKLSQAQEIHNQIVIRNTKLEAFFDESVIEKEIIDWERKCDVLKNQNEKLKRNAQNENAEFLTRIVDSSNRLDRLLAIRPIKATTPSNEREKGIERVEPLRKMDKAIDEIHETVKVKKQLKDERKKLAYEKTAFQADLLAKNDKLEALRKIFDGSLKSMLLTQKAIDLSRSELEKYKQCTDDLQQQIDKLKNEQTEGQEQHSTVVHSNSDTIHRMKVNNLKTELYISKEDRDTLKEEVLALKKRLYTLQTQQSQ</sequence>
<accession>A0ABN8WXK8</accession>
<proteinExistence type="predicted"/>
<dbReference type="PANTHER" id="PTHR23244">
    <property type="entry name" value="KELCH REPEAT DOMAIN"/>
    <property type="match status" value="1"/>
</dbReference>
<dbReference type="InterPro" id="IPR015915">
    <property type="entry name" value="Kelch-typ_b-propeller"/>
</dbReference>
<organism evidence="3 4">
    <name type="scientific">Saccharomyces uvarum</name>
    <name type="common">Yeast</name>
    <name type="synonym">Saccharomyces bayanus var. uvarum</name>
    <dbReference type="NCBI Taxonomy" id="230603"/>
    <lineage>
        <taxon>Eukaryota</taxon>
        <taxon>Fungi</taxon>
        <taxon>Dikarya</taxon>
        <taxon>Ascomycota</taxon>
        <taxon>Saccharomycotina</taxon>
        <taxon>Saccharomycetes</taxon>
        <taxon>Saccharomycetales</taxon>
        <taxon>Saccharomycetaceae</taxon>
        <taxon>Saccharomyces</taxon>
    </lineage>
</organism>
<evidence type="ECO:0000313" key="3">
    <source>
        <dbReference type="EMBL" id="CAI4063947.1"/>
    </source>
</evidence>
<feature type="coiled-coil region" evidence="1">
    <location>
        <begin position="814"/>
        <end position="878"/>
    </location>
</feature>
<feature type="coiled-coil region" evidence="1">
    <location>
        <begin position="674"/>
        <end position="701"/>
    </location>
</feature>
<evidence type="ECO:0000313" key="4">
    <source>
        <dbReference type="Proteomes" id="UP001162085"/>
    </source>
</evidence>
<gene>
    <name evidence="3" type="primary">SUVZ07G4620</name>
    <name evidence="3" type="ORF">SUVZ_07G4620</name>
</gene>
<dbReference type="EMBL" id="OX365934">
    <property type="protein sequence ID" value="CAI4063947.1"/>
    <property type="molecule type" value="Genomic_DNA"/>
</dbReference>
<dbReference type="SUPFAM" id="SSF117281">
    <property type="entry name" value="Kelch motif"/>
    <property type="match status" value="1"/>
</dbReference>
<name>A0ABN8WXK8_SACUV</name>
<dbReference type="PANTHER" id="PTHR23244:SF456">
    <property type="entry name" value="MULTIPLE EPIDERMAL GROWTH FACTOR-LIKE DOMAINS PROTEIN 8"/>
    <property type="match status" value="1"/>
</dbReference>
<feature type="compositionally biased region" description="Polar residues" evidence="2">
    <location>
        <begin position="42"/>
        <end position="60"/>
    </location>
</feature>
<dbReference type="Pfam" id="PF24681">
    <property type="entry name" value="Kelch_KLHDC2_KLHL20_DRC7"/>
    <property type="match status" value="1"/>
</dbReference>
<keyword evidence="4" id="KW-1185">Reference proteome</keyword>